<comment type="subcellular location">
    <subcellularLocation>
        <location evidence="2">Chromosome</location>
    </subcellularLocation>
    <subcellularLocation>
        <location evidence="1">Nucleus</location>
    </subcellularLocation>
</comment>
<evidence type="ECO:0000256" key="4">
    <source>
        <dbReference type="ARBA" id="ARBA00022454"/>
    </source>
</evidence>
<dbReference type="VEuPathDB" id="FungiDB:PYU1_G009987"/>
<proteinExistence type="inferred from homology"/>
<keyword evidence="5" id="KW-0539">Nucleus</keyword>
<dbReference type="AlphaFoldDB" id="K3WYF7"/>
<feature type="domain" description="INTS8 TPR repeats" evidence="7">
    <location>
        <begin position="779"/>
        <end position="949"/>
    </location>
</feature>
<dbReference type="EMBL" id="GL376624">
    <property type="status" value="NOT_ANNOTATED_CDS"/>
    <property type="molecule type" value="Genomic_DNA"/>
</dbReference>
<evidence type="ECO:0000313" key="8">
    <source>
        <dbReference type="EnsemblProtists" id="PYU1_T010006"/>
    </source>
</evidence>
<dbReference type="InParanoid" id="K3WYF7"/>
<dbReference type="PROSITE" id="PS50005">
    <property type="entry name" value="TPR"/>
    <property type="match status" value="1"/>
</dbReference>
<dbReference type="PANTHER" id="PTHR13350">
    <property type="entry name" value="INTEGRATOR COMPLEX SUBUNIT 8"/>
    <property type="match status" value="1"/>
</dbReference>
<protein>
    <recommendedName>
        <fullName evidence="7">INTS8 TPR repeats domain-containing protein</fullName>
    </recommendedName>
</protein>
<dbReference type="InterPro" id="IPR038751">
    <property type="entry name" value="INTS8"/>
</dbReference>
<keyword evidence="9" id="KW-1185">Reference proteome</keyword>
<reference evidence="8" key="3">
    <citation type="submission" date="2015-02" db="UniProtKB">
        <authorList>
            <consortium name="EnsemblProtists"/>
        </authorList>
    </citation>
    <scope>IDENTIFICATION</scope>
    <source>
        <strain evidence="8">DAOM BR144</strain>
    </source>
</reference>
<dbReference type="GO" id="GO:0005694">
    <property type="term" value="C:chromosome"/>
    <property type="evidence" value="ECO:0007669"/>
    <property type="project" value="UniProtKB-SubCell"/>
</dbReference>
<name>K3WYF7_GLOUD</name>
<evidence type="ECO:0000256" key="1">
    <source>
        <dbReference type="ARBA" id="ARBA00004123"/>
    </source>
</evidence>
<dbReference type="eggNOG" id="ENOG502RUT9">
    <property type="taxonomic scope" value="Eukaryota"/>
</dbReference>
<dbReference type="EnsemblProtists" id="PYU1_T010006">
    <property type="protein sequence ID" value="PYU1_T010006"/>
    <property type="gene ID" value="PYU1_G009987"/>
</dbReference>
<feature type="repeat" description="TPR" evidence="6">
    <location>
        <begin position="229"/>
        <end position="262"/>
    </location>
</feature>
<dbReference type="InterPro" id="IPR019734">
    <property type="entry name" value="TPR_rpt"/>
</dbReference>
<dbReference type="Pfam" id="PF25756">
    <property type="entry name" value="TPR_INTS8"/>
    <property type="match status" value="1"/>
</dbReference>
<dbReference type="HOGENOM" id="CLU_344042_0_0_1"/>
<accession>K3WYF7</accession>
<evidence type="ECO:0000313" key="9">
    <source>
        <dbReference type="Proteomes" id="UP000019132"/>
    </source>
</evidence>
<evidence type="ECO:0000256" key="6">
    <source>
        <dbReference type="PROSITE-ProRule" id="PRU00339"/>
    </source>
</evidence>
<keyword evidence="4" id="KW-0158">Chromosome</keyword>
<dbReference type="InterPro" id="IPR057980">
    <property type="entry name" value="TPR_INTS8"/>
</dbReference>
<reference evidence="9" key="1">
    <citation type="journal article" date="2010" name="Genome Biol.">
        <title>Genome sequence of the necrotrophic plant pathogen Pythium ultimum reveals original pathogenicity mechanisms and effector repertoire.</title>
        <authorList>
            <person name="Levesque C.A."/>
            <person name="Brouwer H."/>
            <person name="Cano L."/>
            <person name="Hamilton J.P."/>
            <person name="Holt C."/>
            <person name="Huitema E."/>
            <person name="Raffaele S."/>
            <person name="Robideau G.P."/>
            <person name="Thines M."/>
            <person name="Win J."/>
            <person name="Zerillo M.M."/>
            <person name="Beakes G.W."/>
            <person name="Boore J.L."/>
            <person name="Busam D."/>
            <person name="Dumas B."/>
            <person name="Ferriera S."/>
            <person name="Fuerstenberg S.I."/>
            <person name="Gachon C.M."/>
            <person name="Gaulin E."/>
            <person name="Govers F."/>
            <person name="Grenville-Briggs L."/>
            <person name="Horner N."/>
            <person name="Hostetler J."/>
            <person name="Jiang R.H."/>
            <person name="Johnson J."/>
            <person name="Krajaejun T."/>
            <person name="Lin H."/>
            <person name="Meijer H.J."/>
            <person name="Moore B."/>
            <person name="Morris P."/>
            <person name="Phuntmart V."/>
            <person name="Puiu D."/>
            <person name="Shetty J."/>
            <person name="Stajich J.E."/>
            <person name="Tripathy S."/>
            <person name="Wawra S."/>
            <person name="van West P."/>
            <person name="Whitty B.R."/>
            <person name="Coutinho P.M."/>
            <person name="Henrissat B."/>
            <person name="Martin F."/>
            <person name="Thomas P.D."/>
            <person name="Tyler B.M."/>
            <person name="De Vries R.P."/>
            <person name="Kamoun S."/>
            <person name="Yandell M."/>
            <person name="Tisserat N."/>
            <person name="Buell C.R."/>
        </authorList>
    </citation>
    <scope>NUCLEOTIDE SEQUENCE</scope>
    <source>
        <strain evidence="9">DAOM:BR144</strain>
    </source>
</reference>
<keyword evidence="6" id="KW-0802">TPR repeat</keyword>
<dbReference type="Proteomes" id="UP000019132">
    <property type="component" value="Unassembled WGS sequence"/>
</dbReference>
<dbReference type="STRING" id="431595.K3WYF7"/>
<dbReference type="GO" id="GO:0034472">
    <property type="term" value="P:snRNA 3'-end processing"/>
    <property type="evidence" value="ECO:0007669"/>
    <property type="project" value="InterPro"/>
</dbReference>
<dbReference type="GO" id="GO:0032039">
    <property type="term" value="C:integrator complex"/>
    <property type="evidence" value="ECO:0007669"/>
    <property type="project" value="TreeGrafter"/>
</dbReference>
<dbReference type="OMA" id="MAWEARD"/>
<evidence type="ECO:0000259" key="7">
    <source>
        <dbReference type="Pfam" id="PF25756"/>
    </source>
</evidence>
<comment type="similarity">
    <text evidence="3">Belongs to the Integrator subunit 8 family.</text>
</comment>
<reference evidence="9" key="2">
    <citation type="submission" date="2010-04" db="EMBL/GenBank/DDBJ databases">
        <authorList>
            <person name="Buell R."/>
            <person name="Hamilton J."/>
            <person name="Hostetler J."/>
        </authorList>
    </citation>
    <scope>NUCLEOTIDE SEQUENCE [LARGE SCALE GENOMIC DNA]</scope>
    <source>
        <strain evidence="9">DAOM:BR144</strain>
    </source>
</reference>
<evidence type="ECO:0000256" key="5">
    <source>
        <dbReference type="ARBA" id="ARBA00023242"/>
    </source>
</evidence>
<dbReference type="PANTHER" id="PTHR13350:SF1">
    <property type="entry name" value="INTEGRATOR COMPLEX SUBUNIT 8"/>
    <property type="match status" value="1"/>
</dbReference>
<evidence type="ECO:0000256" key="3">
    <source>
        <dbReference type="ARBA" id="ARBA00007147"/>
    </source>
</evidence>
<organism evidence="8 9">
    <name type="scientific">Globisporangium ultimum (strain ATCC 200006 / CBS 805.95 / DAOM BR144)</name>
    <name type="common">Pythium ultimum</name>
    <dbReference type="NCBI Taxonomy" id="431595"/>
    <lineage>
        <taxon>Eukaryota</taxon>
        <taxon>Sar</taxon>
        <taxon>Stramenopiles</taxon>
        <taxon>Oomycota</taxon>
        <taxon>Peronosporomycetes</taxon>
        <taxon>Pythiales</taxon>
        <taxon>Pythiaceae</taxon>
        <taxon>Globisporangium</taxon>
    </lineage>
</organism>
<evidence type="ECO:0000256" key="2">
    <source>
        <dbReference type="ARBA" id="ARBA00004286"/>
    </source>
</evidence>
<sequence length="954" mass="107114">MPLMPGSPRPAPREEDDGVYRSIFQQPLIEIPPAAPSYAWFEFLLHPDALQRHLATLRKQNAAGAHSATSAIELVREFLDQAQLVADEGNIRNNRYKALQLVAAQVALQMKLTLSAIEKALPLHFQRLLLDGIVDFAESREPRNEFTKDITLEPYEAHLLHNRWTLRAMVSQSQNGYLTSSTRNEADEIMTGFQTALADLMPSHIQIAQNIQATLVDEDRRKLSKQTQLDAFYDLGVYFFSFNGYEKAYECFSRASELMEDFSDAVALTEEEKESLEAYLAACEAVLESRSMIGGDTTSKSPKAQLELAWETKDWDKVAELLQADMVAYELTRFPPGYRHALEQGALRLLRLQNGALGRDEVALAKLRRVYKRIALGNAIFQLVQAGDQDHLISVETCVCCIFRLLQEEIYQSSAQLQGSKVVTNGQSSANLFNDLAEFVLHMVGFLYPSVAKRQQTRLQQLLVRLGSNFKTIPSINGAKELLARCDLSEADFGFAQPVGNIADPLSMEAHLQASVARQRMHFRLASDLNGLFAFERTSDRDAFIGLLRNEFSSLSDETSSLAALDEDDKRGKWKNLITFCMLHSCWDALTHWKSIAKKKSLLHRQLEFAVACGALMQYLSSLEGTHESGKAEFSIVASNKLVADILLKRKQVLDAVASDHEALDEDAEALQLLIDLPLWLLETLTCISAGLLQRAYMRNICDYRISFELTPYGDLAFLQAFATETPKKKSTEEETKESVDSSAGGNFMTAPFIKSFQADLVALHSNGLNCLLTRCSREPRWHCAKADLSLNPIVKQKLSSTSDPHAALKGYLVAASLATNFFSDMTSVVDIIDQSSLVRLSQCLVKVGAHVAAAVLYQCFAPEEFKYGLRILQLAPESHDEAFFQYFWELPFLELLVHLHSQPKHYNSSHVTLLTHLIQSPELNSSNPSPVLKDVEQRILRCYFRELCRVHLR</sequence>